<dbReference type="GO" id="GO:0030170">
    <property type="term" value="F:pyridoxal phosphate binding"/>
    <property type="evidence" value="ECO:0007669"/>
    <property type="project" value="InterPro"/>
</dbReference>
<comment type="similarity">
    <text evidence="1">In the C-terminal section; belongs to the class-I pyridoxal-phosphate-dependent aminotransferase family.</text>
</comment>
<dbReference type="RefSeq" id="WP_243700956.1">
    <property type="nucleotide sequence ID" value="NZ_SMAJ01000016.1"/>
</dbReference>
<proteinExistence type="inferred from homology"/>
<evidence type="ECO:0000313" key="8">
    <source>
        <dbReference type="Proteomes" id="UP000295525"/>
    </source>
</evidence>
<dbReference type="SUPFAM" id="SSF53383">
    <property type="entry name" value="PLP-dependent transferases"/>
    <property type="match status" value="1"/>
</dbReference>
<evidence type="ECO:0000256" key="3">
    <source>
        <dbReference type="ARBA" id="ARBA00023015"/>
    </source>
</evidence>
<dbReference type="Gene3D" id="1.10.10.10">
    <property type="entry name" value="Winged helix-like DNA-binding domain superfamily/Winged helix DNA-binding domain"/>
    <property type="match status" value="1"/>
</dbReference>
<keyword evidence="4" id="KW-0238">DNA-binding</keyword>
<name>A0A4R3LRF5_9BURK</name>
<feature type="domain" description="HTH gntR-type" evidence="6">
    <location>
        <begin position="24"/>
        <end position="92"/>
    </location>
</feature>
<gene>
    <name evidence="7" type="ORF">EDC26_11670</name>
</gene>
<sequence>MKPSTRTIDIMWSQLFLQFEKQSSTLQGQLRDMLMHAVIEGFILPGETLPSSRLLAQTLGLSRTTVMLALQALADKGIVVGQQRSGYVVAEQPQVTYLGARKRADEPVQQGSVAWESRLMLTPSKQQNIEKPADWQQQPFPFIYGQFDASLFPIRDWRECVLESLQPRALRHWAPDHLDRDNEPLVEQIQRRLLPARGIWVERDEILVTAGAQQATFLLSELLIGPNTRIGIENPGYPDARNNFSLRSKNVQPLAIDGDGLVPNAALSHCDYVYVTPSHQCPTTVTMSLARRRLLLAYAARDDFVVIEDDHESELNFSGHPTPALKSLDTAQRVIYVGSLSKTLAHGLRLGFVVAPAELIRELRSLRRLMMRHVPTNNQQSAASFIAHGHHEAFMRRLNVAYRHRAAALHSALEIYTPELKQVPAQGGSALWVTGPPELDTRKLAQRLYARGVVVEPGDVFFTGNEQPQNHLRIGYSSIAIDRIEPGVRIIAEELVLK</sequence>
<keyword evidence="8" id="KW-1185">Reference proteome</keyword>
<dbReference type="Pfam" id="PF00392">
    <property type="entry name" value="GntR"/>
    <property type="match status" value="1"/>
</dbReference>
<dbReference type="InterPro" id="IPR036390">
    <property type="entry name" value="WH_DNA-bd_sf"/>
</dbReference>
<dbReference type="SMART" id="SM00345">
    <property type="entry name" value="HTH_GNTR"/>
    <property type="match status" value="1"/>
</dbReference>
<dbReference type="InterPro" id="IPR015421">
    <property type="entry name" value="PyrdxlP-dep_Trfase_major"/>
</dbReference>
<dbReference type="PANTHER" id="PTHR46577">
    <property type="entry name" value="HTH-TYPE TRANSCRIPTIONAL REGULATORY PROTEIN GABR"/>
    <property type="match status" value="1"/>
</dbReference>
<dbReference type="AlphaFoldDB" id="A0A4R3LRF5"/>
<protein>
    <submittedName>
        <fullName evidence="7">GntR family transcriptional regulator/MocR family aminotransferase</fullName>
    </submittedName>
</protein>
<dbReference type="InterPro" id="IPR015424">
    <property type="entry name" value="PyrdxlP-dep_Trfase"/>
</dbReference>
<evidence type="ECO:0000259" key="6">
    <source>
        <dbReference type="PROSITE" id="PS50949"/>
    </source>
</evidence>
<dbReference type="InterPro" id="IPR004839">
    <property type="entry name" value="Aminotransferase_I/II_large"/>
</dbReference>
<dbReference type="Pfam" id="PF00155">
    <property type="entry name" value="Aminotran_1_2"/>
    <property type="match status" value="1"/>
</dbReference>
<dbReference type="GO" id="GO:0008483">
    <property type="term" value="F:transaminase activity"/>
    <property type="evidence" value="ECO:0007669"/>
    <property type="project" value="UniProtKB-KW"/>
</dbReference>
<dbReference type="EMBL" id="SMAJ01000016">
    <property type="protein sequence ID" value="TCT03103.1"/>
    <property type="molecule type" value="Genomic_DNA"/>
</dbReference>
<keyword evidence="7" id="KW-0032">Aminotransferase</keyword>
<dbReference type="CDD" id="cd07377">
    <property type="entry name" value="WHTH_GntR"/>
    <property type="match status" value="1"/>
</dbReference>
<dbReference type="InterPro" id="IPR051446">
    <property type="entry name" value="HTH_trans_reg/aminotransferase"/>
</dbReference>
<dbReference type="GO" id="GO:0003677">
    <property type="term" value="F:DNA binding"/>
    <property type="evidence" value="ECO:0007669"/>
    <property type="project" value="UniProtKB-KW"/>
</dbReference>
<reference evidence="7 8" key="1">
    <citation type="submission" date="2019-03" db="EMBL/GenBank/DDBJ databases">
        <title>Genomic Encyclopedia of Type Strains, Phase IV (KMG-IV): sequencing the most valuable type-strain genomes for metagenomic binning, comparative biology and taxonomic classification.</title>
        <authorList>
            <person name="Goeker M."/>
        </authorList>
    </citation>
    <scope>NUCLEOTIDE SEQUENCE [LARGE SCALE GENOMIC DNA]</scope>
    <source>
        <strain evidence="7 8">DSM 24591</strain>
    </source>
</reference>
<dbReference type="PRINTS" id="PR00035">
    <property type="entry name" value="HTHGNTR"/>
</dbReference>
<organism evidence="7 8">
    <name type="scientific">Paralcaligenes ureilyticus</name>
    <dbReference type="NCBI Taxonomy" id="627131"/>
    <lineage>
        <taxon>Bacteria</taxon>
        <taxon>Pseudomonadati</taxon>
        <taxon>Pseudomonadota</taxon>
        <taxon>Betaproteobacteria</taxon>
        <taxon>Burkholderiales</taxon>
        <taxon>Alcaligenaceae</taxon>
        <taxon>Paralcaligenes</taxon>
    </lineage>
</organism>
<keyword evidence="5" id="KW-0804">Transcription</keyword>
<keyword evidence="7" id="KW-0808">Transferase</keyword>
<evidence type="ECO:0000256" key="4">
    <source>
        <dbReference type="ARBA" id="ARBA00023125"/>
    </source>
</evidence>
<evidence type="ECO:0000256" key="1">
    <source>
        <dbReference type="ARBA" id="ARBA00005384"/>
    </source>
</evidence>
<dbReference type="PANTHER" id="PTHR46577:SF1">
    <property type="entry name" value="HTH-TYPE TRANSCRIPTIONAL REGULATORY PROTEIN GABR"/>
    <property type="match status" value="1"/>
</dbReference>
<accession>A0A4R3LRF5</accession>
<keyword evidence="2" id="KW-0663">Pyridoxal phosphate</keyword>
<dbReference type="CDD" id="cd00609">
    <property type="entry name" value="AAT_like"/>
    <property type="match status" value="1"/>
</dbReference>
<dbReference type="PROSITE" id="PS50949">
    <property type="entry name" value="HTH_GNTR"/>
    <property type="match status" value="1"/>
</dbReference>
<dbReference type="SUPFAM" id="SSF46785">
    <property type="entry name" value="Winged helix' DNA-binding domain"/>
    <property type="match status" value="1"/>
</dbReference>
<evidence type="ECO:0000256" key="2">
    <source>
        <dbReference type="ARBA" id="ARBA00022898"/>
    </source>
</evidence>
<keyword evidence="3" id="KW-0805">Transcription regulation</keyword>
<dbReference type="Proteomes" id="UP000295525">
    <property type="component" value="Unassembled WGS sequence"/>
</dbReference>
<comment type="caution">
    <text evidence="7">The sequence shown here is derived from an EMBL/GenBank/DDBJ whole genome shotgun (WGS) entry which is preliminary data.</text>
</comment>
<dbReference type="Gene3D" id="3.40.640.10">
    <property type="entry name" value="Type I PLP-dependent aspartate aminotransferase-like (Major domain)"/>
    <property type="match status" value="1"/>
</dbReference>
<dbReference type="GO" id="GO:0003700">
    <property type="term" value="F:DNA-binding transcription factor activity"/>
    <property type="evidence" value="ECO:0007669"/>
    <property type="project" value="InterPro"/>
</dbReference>
<dbReference type="InterPro" id="IPR000524">
    <property type="entry name" value="Tscrpt_reg_HTH_GntR"/>
</dbReference>
<evidence type="ECO:0000256" key="5">
    <source>
        <dbReference type="ARBA" id="ARBA00023163"/>
    </source>
</evidence>
<dbReference type="InterPro" id="IPR036388">
    <property type="entry name" value="WH-like_DNA-bd_sf"/>
</dbReference>
<evidence type="ECO:0000313" key="7">
    <source>
        <dbReference type="EMBL" id="TCT03103.1"/>
    </source>
</evidence>